<gene>
    <name evidence="1" type="ORF">ANCCAN_20474</name>
</gene>
<sequence>MDCIEDMCISLSLMSFRKSSFLLLVLDSDVSFKLFVEAMTTDWSRMDQLLAFKTQYGYELMNEQQRAVWETAIKAIFERKSWLETNGADIMSWLEYNQSLAAQKIRANHTQINVENSAL</sequence>
<dbReference type="OrthoDB" id="10468246at2759"/>
<dbReference type="EMBL" id="JOJR01000881">
    <property type="protein sequence ID" value="RCN33694.1"/>
    <property type="molecule type" value="Genomic_DNA"/>
</dbReference>
<organism evidence="1 2">
    <name type="scientific">Ancylostoma caninum</name>
    <name type="common">Dog hookworm</name>
    <dbReference type="NCBI Taxonomy" id="29170"/>
    <lineage>
        <taxon>Eukaryota</taxon>
        <taxon>Metazoa</taxon>
        <taxon>Ecdysozoa</taxon>
        <taxon>Nematoda</taxon>
        <taxon>Chromadorea</taxon>
        <taxon>Rhabditida</taxon>
        <taxon>Rhabditina</taxon>
        <taxon>Rhabditomorpha</taxon>
        <taxon>Strongyloidea</taxon>
        <taxon>Ancylostomatidae</taxon>
        <taxon>Ancylostomatinae</taxon>
        <taxon>Ancylostoma</taxon>
    </lineage>
</organism>
<reference evidence="1 2" key="1">
    <citation type="submission" date="2014-10" db="EMBL/GenBank/DDBJ databases">
        <title>Draft genome of the hookworm Ancylostoma caninum.</title>
        <authorList>
            <person name="Mitreva M."/>
        </authorList>
    </citation>
    <scope>NUCLEOTIDE SEQUENCE [LARGE SCALE GENOMIC DNA]</scope>
    <source>
        <strain evidence="1 2">Baltimore</strain>
    </source>
</reference>
<comment type="caution">
    <text evidence="1">The sequence shown here is derived from an EMBL/GenBank/DDBJ whole genome shotgun (WGS) entry which is preliminary data.</text>
</comment>
<accession>A0A368FN83</accession>
<dbReference type="AlphaFoldDB" id="A0A368FN83"/>
<evidence type="ECO:0000313" key="2">
    <source>
        <dbReference type="Proteomes" id="UP000252519"/>
    </source>
</evidence>
<name>A0A368FN83_ANCCA</name>
<keyword evidence="2" id="KW-1185">Reference proteome</keyword>
<evidence type="ECO:0000313" key="1">
    <source>
        <dbReference type="EMBL" id="RCN33694.1"/>
    </source>
</evidence>
<protein>
    <submittedName>
        <fullName evidence="1">Uncharacterized protein</fullName>
    </submittedName>
</protein>
<proteinExistence type="predicted"/>
<dbReference type="Proteomes" id="UP000252519">
    <property type="component" value="Unassembled WGS sequence"/>
</dbReference>